<reference evidence="4" key="1">
    <citation type="submission" date="2016-10" db="EMBL/GenBank/DDBJ databases">
        <authorList>
            <person name="Varghese N."/>
            <person name="Submissions S."/>
        </authorList>
    </citation>
    <scope>NUCLEOTIDE SEQUENCE [LARGE SCALE GENOMIC DNA]</scope>
    <source>
        <strain evidence="4">OK042</strain>
    </source>
</reference>
<sequence>MRANQRTLGIMTRCQGSHFIDKGYYKKLTLFGRKQGIRVFVFSPRQVNFSSRTVAGFEYRNGAWQSDTFPLPAFVYDRCFVGPAYRNYKPFVEKLQNDRNITFLGHGLSGKWQVHQMLIHSKQLSPLLPPTELFTHSALQETLDKYNAAILKPMAGTHGIGVVRVKRRKGDFEVSGRSKDNQPFRRILQGEAGLKRFVSTFTNGRKFLVQPYLELHTPDGSPFDVRVLVQKNGEGEWETTGRAVRIGDKRSITSNLHGGGKAVPLAPFLSRHYKPALQTRIMQTIDQVAVELPRFLEQSHGRLVELGIDVGIDTAGNVWIIEVNSRPGRTVFTMINDPAAQFHSITQPVRYAHYLMKERVGGY</sequence>
<dbReference type="Gene3D" id="3.30.470.20">
    <property type="entry name" value="ATP-grasp fold, B domain"/>
    <property type="match status" value="1"/>
</dbReference>
<evidence type="ECO:0000259" key="2">
    <source>
        <dbReference type="PROSITE" id="PS50975"/>
    </source>
</evidence>
<gene>
    <name evidence="3" type="ORF">SAMN05518846_101240</name>
</gene>
<dbReference type="GeneID" id="301129586"/>
<keyword evidence="1" id="KW-0067">ATP-binding</keyword>
<dbReference type="InterPro" id="IPR011761">
    <property type="entry name" value="ATP-grasp"/>
</dbReference>
<dbReference type="SUPFAM" id="SSF56059">
    <property type="entry name" value="Glutathione synthetase ATP-binding domain-like"/>
    <property type="match status" value="1"/>
</dbReference>
<feature type="domain" description="ATP-grasp" evidence="2">
    <location>
        <begin position="121"/>
        <end position="353"/>
    </location>
</feature>
<protein>
    <submittedName>
        <fullName evidence="3">YheC/D like ATP-grasp</fullName>
    </submittedName>
</protein>
<organism evidence="3 4">
    <name type="scientific">Brevibacillus centrosporus</name>
    <dbReference type="NCBI Taxonomy" id="54910"/>
    <lineage>
        <taxon>Bacteria</taxon>
        <taxon>Bacillati</taxon>
        <taxon>Bacillota</taxon>
        <taxon>Bacilli</taxon>
        <taxon>Bacillales</taxon>
        <taxon>Paenibacillaceae</taxon>
        <taxon>Brevibacillus</taxon>
    </lineage>
</organism>
<accession>A0A1I3LAE6</accession>
<keyword evidence="4" id="KW-1185">Reference proteome</keyword>
<evidence type="ECO:0000313" key="3">
    <source>
        <dbReference type="EMBL" id="SFI81681.1"/>
    </source>
</evidence>
<dbReference type="InterPro" id="IPR026838">
    <property type="entry name" value="YheC/D"/>
</dbReference>
<dbReference type="GO" id="GO:0005524">
    <property type="term" value="F:ATP binding"/>
    <property type="evidence" value="ECO:0007669"/>
    <property type="project" value="UniProtKB-UniRule"/>
</dbReference>
<evidence type="ECO:0000256" key="1">
    <source>
        <dbReference type="PROSITE-ProRule" id="PRU00409"/>
    </source>
</evidence>
<dbReference type="PROSITE" id="PS50975">
    <property type="entry name" value="ATP_GRASP"/>
    <property type="match status" value="1"/>
</dbReference>
<dbReference type="EMBL" id="FORT01000001">
    <property type="protein sequence ID" value="SFI81681.1"/>
    <property type="molecule type" value="Genomic_DNA"/>
</dbReference>
<dbReference type="AlphaFoldDB" id="A0A1I3LAE6"/>
<name>A0A1I3LAE6_9BACL</name>
<dbReference type="GO" id="GO:0046872">
    <property type="term" value="F:metal ion binding"/>
    <property type="evidence" value="ECO:0007669"/>
    <property type="project" value="InterPro"/>
</dbReference>
<proteinExistence type="predicted"/>
<evidence type="ECO:0000313" key="4">
    <source>
        <dbReference type="Proteomes" id="UP000198915"/>
    </source>
</evidence>
<dbReference type="Proteomes" id="UP000198915">
    <property type="component" value="Unassembled WGS sequence"/>
</dbReference>
<dbReference type="STRING" id="1884381.SAMN05518846_101240"/>
<dbReference type="Pfam" id="PF14398">
    <property type="entry name" value="ATPgrasp_YheCD"/>
    <property type="match status" value="1"/>
</dbReference>
<keyword evidence="1" id="KW-0547">Nucleotide-binding</keyword>
<dbReference type="RefSeq" id="WP_092266126.1">
    <property type="nucleotide sequence ID" value="NZ_BJOE01000011.1"/>
</dbReference>